<evidence type="ECO:0000313" key="2">
    <source>
        <dbReference type="EMBL" id="VDL58030.1"/>
    </source>
</evidence>
<feature type="transmembrane region" description="Helical" evidence="1">
    <location>
        <begin position="470"/>
        <end position="492"/>
    </location>
</feature>
<reference evidence="6" key="1">
    <citation type="submission" date="2017-02" db="UniProtKB">
        <authorList>
            <consortium name="WormBaseParasite"/>
        </authorList>
    </citation>
    <scope>IDENTIFICATION</scope>
</reference>
<gene>
    <name evidence="2" type="ORF">HDID_LOCUS5712</name>
    <name evidence="3" type="ORF">WMSIL1_LOCUS2901</name>
</gene>
<evidence type="ECO:0000256" key="1">
    <source>
        <dbReference type="SAM" id="Phobius"/>
    </source>
</evidence>
<dbReference type="InterPro" id="IPR036259">
    <property type="entry name" value="MFS_trans_sf"/>
</dbReference>
<dbReference type="Gene3D" id="1.20.1250.20">
    <property type="entry name" value="MFS general substrate transporter like domains"/>
    <property type="match status" value="1"/>
</dbReference>
<dbReference type="PANTHER" id="PTHR20765:SF1">
    <property type="entry name" value="EQUILIBRATIVE NUCLEOBASE TRANSPORTER 1"/>
    <property type="match status" value="1"/>
</dbReference>
<organism evidence="6">
    <name type="scientific">Hymenolepis diminuta</name>
    <name type="common">Rat tapeworm</name>
    <dbReference type="NCBI Taxonomy" id="6216"/>
    <lineage>
        <taxon>Eukaryota</taxon>
        <taxon>Metazoa</taxon>
        <taxon>Spiralia</taxon>
        <taxon>Lophotrochozoa</taxon>
        <taxon>Platyhelminthes</taxon>
        <taxon>Cestoda</taxon>
        <taxon>Eucestoda</taxon>
        <taxon>Cyclophyllidea</taxon>
        <taxon>Hymenolepididae</taxon>
        <taxon>Hymenolepis</taxon>
    </lineage>
</organism>
<dbReference type="Proteomes" id="UP000321570">
    <property type="component" value="Unassembled WGS sequence"/>
</dbReference>
<dbReference type="PANTHER" id="PTHR20765">
    <property type="entry name" value="SOLUTE CARRIER FAMILY 43 MEMBER 3-RELATED"/>
    <property type="match status" value="1"/>
</dbReference>
<dbReference type="InterPro" id="IPR011701">
    <property type="entry name" value="MFS"/>
</dbReference>
<feature type="transmembrane region" description="Helical" evidence="1">
    <location>
        <begin position="289"/>
        <end position="309"/>
    </location>
</feature>
<dbReference type="STRING" id="6216.A0A0R3SL99"/>
<dbReference type="Pfam" id="PF07690">
    <property type="entry name" value="MFS_1"/>
    <property type="match status" value="1"/>
</dbReference>
<name>A0A0R3SL99_HYMDI</name>
<dbReference type="WBParaSite" id="HDID_0000571401-mRNA-1">
    <property type="protein sequence ID" value="HDID_0000571401-mRNA-1"/>
    <property type="gene ID" value="HDID_0000571401"/>
</dbReference>
<dbReference type="EMBL" id="CABIJS010000088">
    <property type="protein sequence ID" value="VUZ42225.1"/>
    <property type="molecule type" value="Genomic_DNA"/>
</dbReference>
<reference evidence="2 4" key="2">
    <citation type="submission" date="2018-11" db="EMBL/GenBank/DDBJ databases">
        <authorList>
            <consortium name="Pathogen Informatics"/>
        </authorList>
    </citation>
    <scope>NUCLEOTIDE SEQUENCE [LARGE SCALE GENOMIC DNA]</scope>
</reference>
<dbReference type="InterPro" id="IPR027197">
    <property type="entry name" value="SLC43A3"/>
</dbReference>
<evidence type="ECO:0000313" key="5">
    <source>
        <dbReference type="Proteomes" id="UP000321570"/>
    </source>
</evidence>
<feature type="transmembrane region" description="Helical" evidence="1">
    <location>
        <begin position="329"/>
        <end position="351"/>
    </location>
</feature>
<dbReference type="OrthoDB" id="330047at2759"/>
<keyword evidence="1" id="KW-0812">Transmembrane</keyword>
<accession>A0A0R3SL99</accession>
<protein>
    <submittedName>
        <fullName evidence="6">Solute carrier family 43 member 3</fullName>
    </submittedName>
</protein>
<dbReference type="Proteomes" id="UP000274504">
    <property type="component" value="Unassembled WGS sequence"/>
</dbReference>
<evidence type="ECO:0000313" key="3">
    <source>
        <dbReference type="EMBL" id="VUZ42225.1"/>
    </source>
</evidence>
<keyword evidence="1" id="KW-1133">Transmembrane helix</keyword>
<feature type="transmembrane region" description="Helical" evidence="1">
    <location>
        <begin position="126"/>
        <end position="147"/>
    </location>
</feature>
<feature type="transmembrane region" description="Helical" evidence="1">
    <location>
        <begin position="159"/>
        <end position="180"/>
    </location>
</feature>
<reference evidence="3 5" key="3">
    <citation type="submission" date="2019-07" db="EMBL/GenBank/DDBJ databases">
        <authorList>
            <person name="Jastrzebski P J."/>
            <person name="Paukszto L."/>
            <person name="Jastrzebski P J."/>
        </authorList>
    </citation>
    <scope>NUCLEOTIDE SEQUENCE [LARGE SCALE GENOMIC DNA]</scope>
    <source>
        <strain evidence="3 5">WMS-il1</strain>
    </source>
</reference>
<sequence>MWDLCVKLNYLIPFKLRRVLGVIFGVTEMLFFGGTFYGMNALFPVLSKELIFANLCPNETDPNGCPDQINMYANAFTTYSVVMMIMLVIVGILIDRIGLRVVKLISTLVYFIGMLIFAFVTPSTSALIFVGGTLAAVGGMGMFVCNLSINQLFTKTSVIVLAFITGSYDASSTLFAIIQLTYNAGLSLKASFLILAFCCLAMGVFSACFILSYWLPQMAKYRNGDYGDADDFEEENKSHSGSFEWTEEIYEDAMTKYEVMEGGDSEVDATADAILTKLFPSRLKSLKSVPFIIVTTYFSMALLRFSFFLAELTPAANAHFNDSDTVDRIGSILSYCLAGGIIAGLLCGTVIDKLRALFKPKIANLVSLEPSHKRDKALLWLKLRPMAFSMYIMATFSIVVSSLVFVANETVYYVNFVFLVLMRGFLFSTYTSSLIAAFPIAQFGTLYGIGGCIAGIFSCLQYALLIPTPMVGNIVALVLAFMLFIPPTVILIKSLTTMKHMH</sequence>
<feature type="transmembrane region" description="Helical" evidence="1">
    <location>
        <begin position="76"/>
        <end position="94"/>
    </location>
</feature>
<dbReference type="SUPFAM" id="SSF103473">
    <property type="entry name" value="MFS general substrate transporter"/>
    <property type="match status" value="1"/>
</dbReference>
<proteinExistence type="predicted"/>
<feature type="transmembrane region" description="Helical" evidence="1">
    <location>
        <begin position="413"/>
        <end position="438"/>
    </location>
</feature>
<feature type="transmembrane region" description="Helical" evidence="1">
    <location>
        <begin position="445"/>
        <end position="464"/>
    </location>
</feature>
<feature type="transmembrane region" description="Helical" evidence="1">
    <location>
        <begin position="388"/>
        <end position="407"/>
    </location>
</feature>
<evidence type="ECO:0000313" key="4">
    <source>
        <dbReference type="Proteomes" id="UP000274504"/>
    </source>
</evidence>
<feature type="transmembrane region" description="Helical" evidence="1">
    <location>
        <begin position="101"/>
        <end position="120"/>
    </location>
</feature>
<keyword evidence="5" id="KW-1185">Reference proteome</keyword>
<keyword evidence="1" id="KW-0472">Membrane</keyword>
<feature type="transmembrane region" description="Helical" evidence="1">
    <location>
        <begin position="20"/>
        <end position="39"/>
    </location>
</feature>
<feature type="transmembrane region" description="Helical" evidence="1">
    <location>
        <begin position="192"/>
        <end position="215"/>
    </location>
</feature>
<evidence type="ECO:0000313" key="6">
    <source>
        <dbReference type="WBParaSite" id="HDID_0000571401-mRNA-1"/>
    </source>
</evidence>
<dbReference type="AlphaFoldDB" id="A0A0R3SL99"/>
<dbReference type="GO" id="GO:0022857">
    <property type="term" value="F:transmembrane transporter activity"/>
    <property type="evidence" value="ECO:0007669"/>
    <property type="project" value="InterPro"/>
</dbReference>
<dbReference type="EMBL" id="UYSG01003266">
    <property type="protein sequence ID" value="VDL58030.1"/>
    <property type="molecule type" value="Genomic_DNA"/>
</dbReference>